<keyword evidence="2" id="KW-1185">Reference proteome</keyword>
<comment type="caution">
    <text evidence="1">The sequence shown here is derived from an EMBL/GenBank/DDBJ whole genome shotgun (WGS) entry which is preliminary data.</text>
</comment>
<name>A0AA40KSS2_9HYME</name>
<dbReference type="EMBL" id="JAHYIQ010000006">
    <property type="protein sequence ID" value="KAK1131397.1"/>
    <property type="molecule type" value="Genomic_DNA"/>
</dbReference>
<proteinExistence type="predicted"/>
<reference evidence="1" key="1">
    <citation type="submission" date="2021-10" db="EMBL/GenBank/DDBJ databases">
        <title>Melipona bicolor Genome sequencing and assembly.</title>
        <authorList>
            <person name="Araujo N.S."/>
            <person name="Arias M.C."/>
        </authorList>
    </citation>
    <scope>NUCLEOTIDE SEQUENCE</scope>
    <source>
        <strain evidence="1">USP_2M_L1-L4_2017</strain>
        <tissue evidence="1">Whole body</tissue>
    </source>
</reference>
<organism evidence="1 2">
    <name type="scientific">Melipona bicolor</name>
    <dbReference type="NCBI Taxonomy" id="60889"/>
    <lineage>
        <taxon>Eukaryota</taxon>
        <taxon>Metazoa</taxon>
        <taxon>Ecdysozoa</taxon>
        <taxon>Arthropoda</taxon>
        <taxon>Hexapoda</taxon>
        <taxon>Insecta</taxon>
        <taxon>Pterygota</taxon>
        <taxon>Neoptera</taxon>
        <taxon>Endopterygota</taxon>
        <taxon>Hymenoptera</taxon>
        <taxon>Apocrita</taxon>
        <taxon>Aculeata</taxon>
        <taxon>Apoidea</taxon>
        <taxon>Anthophila</taxon>
        <taxon>Apidae</taxon>
        <taxon>Melipona</taxon>
    </lineage>
</organism>
<evidence type="ECO:0000313" key="1">
    <source>
        <dbReference type="EMBL" id="KAK1131397.1"/>
    </source>
</evidence>
<dbReference type="AlphaFoldDB" id="A0AA40KSS2"/>
<evidence type="ECO:0000313" key="2">
    <source>
        <dbReference type="Proteomes" id="UP001177670"/>
    </source>
</evidence>
<gene>
    <name evidence="1" type="ORF">K0M31_017682</name>
</gene>
<sequence length="119" mass="13259">MVDVDVRGEEARSDDPFNEFQLKGNGVMKSAAAATTTTPLTFVRDAKLRVPQSCPWIPIIAKKEAESGLRIVEHSTMDATLPMYDYRAHREAQDGGIFYILIGFPSNLIDTPYPEGSRR</sequence>
<dbReference type="Proteomes" id="UP001177670">
    <property type="component" value="Unassembled WGS sequence"/>
</dbReference>
<accession>A0AA40KSS2</accession>
<protein>
    <submittedName>
        <fullName evidence="1">Uncharacterized protein</fullName>
    </submittedName>
</protein>